<gene>
    <name evidence="2" type="ORF">CTOB1V02_LOCUS10991</name>
</gene>
<dbReference type="AlphaFoldDB" id="A0A7R8ZSW3"/>
<evidence type="ECO:0000256" key="1">
    <source>
        <dbReference type="SAM" id="MobiDB-lite"/>
    </source>
</evidence>
<feature type="region of interest" description="Disordered" evidence="1">
    <location>
        <begin position="46"/>
        <end position="90"/>
    </location>
</feature>
<evidence type="ECO:0000313" key="2">
    <source>
        <dbReference type="EMBL" id="CAD7233168.1"/>
    </source>
</evidence>
<feature type="compositionally biased region" description="Acidic residues" evidence="1">
    <location>
        <begin position="63"/>
        <end position="84"/>
    </location>
</feature>
<accession>A0A7R8ZSW3</accession>
<reference evidence="2" key="1">
    <citation type="submission" date="2020-11" db="EMBL/GenBank/DDBJ databases">
        <authorList>
            <person name="Tran Van P."/>
        </authorList>
    </citation>
    <scope>NUCLEOTIDE SEQUENCE</scope>
</reference>
<proteinExistence type="predicted"/>
<feature type="region of interest" description="Disordered" evidence="1">
    <location>
        <begin position="132"/>
        <end position="165"/>
    </location>
</feature>
<protein>
    <submittedName>
        <fullName evidence="2">Uncharacterized protein</fullName>
    </submittedName>
</protein>
<organism evidence="2">
    <name type="scientific">Cyprideis torosa</name>
    <dbReference type="NCBI Taxonomy" id="163714"/>
    <lineage>
        <taxon>Eukaryota</taxon>
        <taxon>Metazoa</taxon>
        <taxon>Ecdysozoa</taxon>
        <taxon>Arthropoda</taxon>
        <taxon>Crustacea</taxon>
        <taxon>Oligostraca</taxon>
        <taxon>Ostracoda</taxon>
        <taxon>Podocopa</taxon>
        <taxon>Podocopida</taxon>
        <taxon>Cytherocopina</taxon>
        <taxon>Cytheroidea</taxon>
        <taxon>Cytherideidae</taxon>
        <taxon>Cyprideis</taxon>
    </lineage>
</organism>
<dbReference type="EMBL" id="OB665764">
    <property type="protein sequence ID" value="CAD7233168.1"/>
    <property type="molecule type" value="Genomic_DNA"/>
</dbReference>
<name>A0A7R8ZSW3_9CRUS</name>
<feature type="compositionally biased region" description="Pro residues" evidence="1">
    <location>
        <begin position="152"/>
        <end position="164"/>
    </location>
</feature>
<sequence>MASASQGDWVILKVRAHLRSIKEKLLTLEEVTKEAVMKILQEEEEDLLTSSPRARLNRRHMEEEENTSEENASEEEDLEYEEESVGGPPSVEVIPQIIEENKENLPHPVMMMIKDQQERKLPLKKRSLATEMVTPPPPPSPNPFLSEVARWTPPPLLQGSPPQPLTISPIVSESFDTWILPTEPFPLPLEQEQLIDELLRFLPSNWESMEL</sequence>